<dbReference type="PANTHER" id="PTHR33067:SF31">
    <property type="entry name" value="RNA-DIRECTED DNA POLYMERASE"/>
    <property type="match status" value="1"/>
</dbReference>
<name>A0AA39T9R1_ACESA</name>
<evidence type="ECO:0000313" key="3">
    <source>
        <dbReference type="Proteomes" id="UP001168877"/>
    </source>
</evidence>
<evidence type="ECO:0000313" key="2">
    <source>
        <dbReference type="EMBL" id="KAK0606472.1"/>
    </source>
</evidence>
<reference evidence="2" key="1">
    <citation type="journal article" date="2022" name="Plant J.">
        <title>Strategies of tolerance reflected in two North American maple genomes.</title>
        <authorList>
            <person name="McEvoy S.L."/>
            <person name="Sezen U.U."/>
            <person name="Trouern-Trend A."/>
            <person name="McMahon S.M."/>
            <person name="Schaberg P.G."/>
            <person name="Yang J."/>
            <person name="Wegrzyn J.L."/>
            <person name="Swenson N.G."/>
        </authorList>
    </citation>
    <scope>NUCLEOTIDE SEQUENCE</scope>
    <source>
        <strain evidence="2">NS2018</strain>
    </source>
</reference>
<accession>A0AA39T9R1</accession>
<dbReference type="Proteomes" id="UP001168877">
    <property type="component" value="Unassembled WGS sequence"/>
</dbReference>
<protein>
    <submittedName>
        <fullName evidence="2">Uncharacterized protein</fullName>
    </submittedName>
</protein>
<reference evidence="2" key="2">
    <citation type="submission" date="2023-06" db="EMBL/GenBank/DDBJ databases">
        <authorList>
            <person name="Swenson N.G."/>
            <person name="Wegrzyn J.L."/>
            <person name="Mcevoy S.L."/>
        </authorList>
    </citation>
    <scope>NUCLEOTIDE SEQUENCE</scope>
    <source>
        <strain evidence="2">NS2018</strain>
        <tissue evidence="2">Leaf</tissue>
    </source>
</reference>
<feature type="region of interest" description="Disordered" evidence="1">
    <location>
        <begin position="158"/>
        <end position="197"/>
    </location>
</feature>
<evidence type="ECO:0000256" key="1">
    <source>
        <dbReference type="SAM" id="MobiDB-lite"/>
    </source>
</evidence>
<dbReference type="PANTHER" id="PTHR33067">
    <property type="entry name" value="RNA-DIRECTED DNA POLYMERASE-RELATED"/>
    <property type="match status" value="1"/>
</dbReference>
<dbReference type="AlphaFoldDB" id="A0AA39T9R1"/>
<keyword evidence="3" id="KW-1185">Reference proteome</keyword>
<sequence length="392" mass="44590">MTLIIADNSLKTPVGVVEEVFVNVHGLIVSVEFVVLDVKGSGSYDRDWKLLFGRSFMATVGIIVDILSRNISFSCGGNVNFKVDRPKVSQVDDCLVLKTPKLRKKRSQVFTLIQAFEGVTNIEKGNHDCLKEQDAIELEEDNLATRTFEEIGKIRSRIHSQHQRTSPDVSPILPSTGTSALSWSNRPTTVPPLAPPRSPLRSMDFVMQNSWPSYPPMSMSSEDKIKELLQDAIASQGEIAQNFNNDMSPSWPNQSIETTFEGNLNNSYNQDWKTHQDFSMSYNETNGFEKPTSSCQPMFKSFEKEKKELIKMCKDVMNIDRVVMSKMEELKEGNARSYYMKRQKRVGLKTTEIVWFHFHREFDSSFRVLLVLRTHKLCLSAVDCLVSGYGFL</sequence>
<comment type="caution">
    <text evidence="2">The sequence shown here is derived from an EMBL/GenBank/DDBJ whole genome shotgun (WGS) entry which is preliminary data.</text>
</comment>
<organism evidence="2 3">
    <name type="scientific">Acer saccharum</name>
    <name type="common">Sugar maple</name>
    <dbReference type="NCBI Taxonomy" id="4024"/>
    <lineage>
        <taxon>Eukaryota</taxon>
        <taxon>Viridiplantae</taxon>
        <taxon>Streptophyta</taxon>
        <taxon>Embryophyta</taxon>
        <taxon>Tracheophyta</taxon>
        <taxon>Spermatophyta</taxon>
        <taxon>Magnoliopsida</taxon>
        <taxon>eudicotyledons</taxon>
        <taxon>Gunneridae</taxon>
        <taxon>Pentapetalae</taxon>
        <taxon>rosids</taxon>
        <taxon>malvids</taxon>
        <taxon>Sapindales</taxon>
        <taxon>Sapindaceae</taxon>
        <taxon>Hippocastanoideae</taxon>
        <taxon>Acereae</taxon>
        <taxon>Acer</taxon>
    </lineage>
</organism>
<feature type="compositionally biased region" description="Polar residues" evidence="1">
    <location>
        <begin position="163"/>
        <end position="186"/>
    </location>
</feature>
<gene>
    <name evidence="2" type="ORF">LWI29_038108</name>
</gene>
<proteinExistence type="predicted"/>
<dbReference type="EMBL" id="JAUESC010000002">
    <property type="protein sequence ID" value="KAK0606472.1"/>
    <property type="molecule type" value="Genomic_DNA"/>
</dbReference>